<protein>
    <recommendedName>
        <fullName evidence="7">Tricorn protease homolog</fullName>
        <ecNumber evidence="7">3.4.21.-</ecNumber>
    </recommendedName>
</protein>
<evidence type="ECO:0000313" key="13">
    <source>
        <dbReference type="EMBL" id="MSS17481.1"/>
    </source>
</evidence>
<feature type="signal peptide" evidence="11">
    <location>
        <begin position="1"/>
        <end position="22"/>
    </location>
</feature>
<dbReference type="SUPFAM" id="SSF69304">
    <property type="entry name" value="Tricorn protease N-terminal domain"/>
    <property type="match status" value="1"/>
</dbReference>
<dbReference type="Proteomes" id="UP000483362">
    <property type="component" value="Unassembled WGS sequence"/>
</dbReference>
<dbReference type="Gene3D" id="2.30.42.10">
    <property type="match status" value="1"/>
</dbReference>
<keyword evidence="3 7" id="KW-0963">Cytoplasm</keyword>
<comment type="caution">
    <text evidence="13">The sequence shown here is derived from an EMBL/GenBank/DDBJ whole genome shotgun (WGS) entry which is preliminary data.</text>
</comment>
<evidence type="ECO:0000256" key="4">
    <source>
        <dbReference type="ARBA" id="ARBA00022670"/>
    </source>
</evidence>
<gene>
    <name evidence="13" type="ORF">FYJ29_06895</name>
</gene>
<evidence type="ECO:0000256" key="8">
    <source>
        <dbReference type="PIRSR" id="PIRSR036421-1"/>
    </source>
</evidence>
<dbReference type="Gene3D" id="3.30.750.44">
    <property type="match status" value="1"/>
</dbReference>
<evidence type="ECO:0000313" key="14">
    <source>
        <dbReference type="Proteomes" id="UP000483362"/>
    </source>
</evidence>
<evidence type="ECO:0000256" key="9">
    <source>
        <dbReference type="PIRSR" id="PIRSR036421-3"/>
    </source>
</evidence>
<dbReference type="EC" id="3.4.21.-" evidence="7"/>
<dbReference type="GO" id="GO:0005737">
    <property type="term" value="C:cytoplasm"/>
    <property type="evidence" value="ECO:0007669"/>
    <property type="project" value="UniProtKB-SubCell"/>
</dbReference>
<feature type="active site" description="Charge relay system" evidence="8">
    <location>
        <position position="1030"/>
    </location>
</feature>
<evidence type="ECO:0000256" key="1">
    <source>
        <dbReference type="ARBA" id="ARBA00004496"/>
    </source>
</evidence>
<comment type="function">
    <text evidence="7">Degrades oligopeptides.</text>
</comment>
<keyword evidence="11" id="KW-0732">Signal</keyword>
<dbReference type="PANTHER" id="PTHR43253:SF1">
    <property type="entry name" value="TRICORN PROTEASE HOMOLOG 2-RELATED"/>
    <property type="match status" value="1"/>
</dbReference>
<sequence length="1089" mass="121437">MKKIIKLALATIIASSPYTTWAGEGRLLRFPSTNGRQVAFTYAGDIYTVPITGGVAVKLTSHKGYEIFPRYSPDGTQLAFTGQYDGNTEVYVMPSQGGEPRRITYTATNPRDDMGDRMGPNNIAMCWTPDGKQVVYRNRQGDGFVGTLWEAPLDGSMPTQLPLPEGGFCSFSPDGTQLAYNRVFREFRTWKYYKGGMADDIWIYDTRSKQVTNVTNNVSQDIFPMWIGNEIYFISDRDKRMNVYCYNTTTKSTAKVTNFTDYDVKFPSCGGGKIVFENGGYIYELDPASKQYSKINVTLNSEDNFAREEQRNVKDYMTSGSLSPDGNRLAITARGEAFDVPASKGVTRNITHTPGVHERDANWSPDGKHIAYISDATGETELWMRPAGGGQPVQLTSGAKTRINDFNWSPDGKSIVYTNRDNEIRLLDVASKTSTLLRQDSISAYPTPQFSPDGRWITYSQVAKNQHSVVYVYNLATKKEYAVTDSWYDSNSPAFSTDGKYLIFASSRDFNPIYSEIEWNFAYRNMEGIYMVMLDKKTPSPFLPTDDKVEAVTGDAAKSQPAATKKGKKNGKNDAATAQPVVTIDSDGLAQRIVKVPVSGNHYGNFYCDGQLLWYYGNGGTHLYNLKEQKDELIAPGALMDVTADAKKACFFKDGNFYITQLPKGKVDFSKPVNLNDLTATINYPQEWKNIYDEAWRNYRDGFYLKNMHGVDWNMIHDKYAALLPWVKNRIDLTYVIGGMISELACGHAYVDGGDHVQIDRQNIGMLGATLSREGKAYKITKIYQGAPDRAQLRSPLAEPGLDVKVGDYITAVDGMPTDTVLNIYSMLRGKAGVLTELTVAASASGEGAHKVVVKPIQDEYQLAHYEWVQNNIKHVAEKTGGRVGYVYIPDMGPDGLNEFARYFFAQIDKEALIVDDRYNGGGNISPMVIERLLRQPYRMTMFRGSSFNGTIPEQTLYGPKVLLINKYSASDGDLFPWSFKANKIGKVVGTRTWGGIIGINGSLPYIDGTSITTPFFTNYDAKTGKWIVENHGVDPDILIDNDPVKEYNGEDQQLDKAIEVVLDELKNYKPLPKTPAPRTLKDLGVAEN</sequence>
<evidence type="ECO:0000256" key="7">
    <source>
        <dbReference type="PIRNR" id="PIRNR036421"/>
    </source>
</evidence>
<dbReference type="EMBL" id="VULT01000009">
    <property type="protein sequence ID" value="MSS17481.1"/>
    <property type="molecule type" value="Genomic_DNA"/>
</dbReference>
<keyword evidence="5 7" id="KW-0378">Hydrolase</keyword>
<keyword evidence="4 7" id="KW-0645">Protease</keyword>
<dbReference type="SUPFAM" id="SSF50156">
    <property type="entry name" value="PDZ domain-like"/>
    <property type="match status" value="1"/>
</dbReference>
<dbReference type="GO" id="GO:0008236">
    <property type="term" value="F:serine-type peptidase activity"/>
    <property type="evidence" value="ECO:0007669"/>
    <property type="project" value="UniProtKB-UniRule"/>
</dbReference>
<dbReference type="GO" id="GO:0006508">
    <property type="term" value="P:proteolysis"/>
    <property type="evidence" value="ECO:0007669"/>
    <property type="project" value="UniProtKB-UniRule"/>
</dbReference>
<dbReference type="PROSITE" id="PS50106">
    <property type="entry name" value="PDZ"/>
    <property type="match status" value="1"/>
</dbReference>
<feature type="active site" description="Charge relay system" evidence="8">
    <location>
        <position position="748"/>
    </location>
</feature>
<dbReference type="AlphaFoldDB" id="A0A6L5XB63"/>
<comment type="similarity">
    <text evidence="2 7">Belongs to the peptidase S41B family.</text>
</comment>
<comment type="subcellular location">
    <subcellularLocation>
        <location evidence="1 7">Cytoplasm</location>
    </subcellularLocation>
</comment>
<dbReference type="Pfam" id="PF26550">
    <property type="entry name" value="Tricorn_2nd"/>
    <property type="match status" value="1"/>
</dbReference>
<feature type="active site" description="Nucleophile" evidence="8">
    <location>
        <position position="971"/>
    </location>
</feature>
<evidence type="ECO:0000259" key="12">
    <source>
        <dbReference type="PROSITE" id="PS50106"/>
    </source>
</evidence>
<dbReference type="InterPro" id="IPR036034">
    <property type="entry name" value="PDZ_sf"/>
</dbReference>
<dbReference type="SUPFAM" id="SSF52096">
    <property type="entry name" value="ClpP/crotonase"/>
    <property type="match status" value="1"/>
</dbReference>
<dbReference type="Pfam" id="PF03572">
    <property type="entry name" value="Peptidase_S41"/>
    <property type="match status" value="1"/>
</dbReference>
<evidence type="ECO:0000256" key="11">
    <source>
        <dbReference type="SAM" id="SignalP"/>
    </source>
</evidence>
<dbReference type="RefSeq" id="WP_154328677.1">
    <property type="nucleotide sequence ID" value="NZ_CP045696.1"/>
</dbReference>
<dbReference type="Gene3D" id="3.90.226.10">
    <property type="entry name" value="2-enoyl-CoA Hydratase, Chain A, domain 1"/>
    <property type="match status" value="1"/>
</dbReference>
<dbReference type="InterPro" id="IPR015943">
    <property type="entry name" value="WD40/YVTN_repeat-like_dom_sf"/>
</dbReference>
<keyword evidence="14" id="KW-1185">Reference proteome</keyword>
<feature type="domain" description="PDZ" evidence="12">
    <location>
        <begin position="756"/>
        <end position="824"/>
    </location>
</feature>
<dbReference type="Pfam" id="PF14684">
    <property type="entry name" value="Tricorn_C1"/>
    <property type="match status" value="1"/>
</dbReference>
<evidence type="ECO:0000256" key="2">
    <source>
        <dbReference type="ARBA" id="ARBA00008524"/>
    </source>
</evidence>
<evidence type="ECO:0000256" key="10">
    <source>
        <dbReference type="SAM" id="MobiDB-lite"/>
    </source>
</evidence>
<dbReference type="PANTHER" id="PTHR43253">
    <property type="entry name" value="TRICORN PROTEASE HOMOLOG 2-RELATED"/>
    <property type="match status" value="1"/>
</dbReference>
<dbReference type="Gene3D" id="2.130.10.10">
    <property type="entry name" value="YVTN repeat-like/Quinoprotein amine dehydrogenase"/>
    <property type="match status" value="1"/>
</dbReference>
<accession>A0A6L5XB63</accession>
<organism evidence="13 14">
    <name type="scientific">Sodaliphilus pleomorphus</name>
    <dbReference type="NCBI Taxonomy" id="2606626"/>
    <lineage>
        <taxon>Bacteria</taxon>
        <taxon>Pseudomonadati</taxon>
        <taxon>Bacteroidota</taxon>
        <taxon>Bacteroidia</taxon>
        <taxon>Bacteroidales</taxon>
        <taxon>Muribaculaceae</taxon>
        <taxon>Sodaliphilus</taxon>
    </lineage>
</organism>
<dbReference type="SMART" id="SM00245">
    <property type="entry name" value="TSPc"/>
    <property type="match status" value="1"/>
</dbReference>
<feature type="site" description="Transition state stabilizer; via amide nitrogen" evidence="9">
    <location>
        <position position="972"/>
    </location>
</feature>
<dbReference type="Pfam" id="PF14685">
    <property type="entry name" value="PDZ_Tricorn"/>
    <property type="match status" value="1"/>
</dbReference>
<dbReference type="CDD" id="cd07562">
    <property type="entry name" value="Peptidase_S41_TRI"/>
    <property type="match status" value="1"/>
</dbReference>
<name>A0A6L5XB63_9BACT</name>
<dbReference type="InterPro" id="IPR005151">
    <property type="entry name" value="Tail-specific_protease"/>
</dbReference>
<dbReference type="InterPro" id="IPR001478">
    <property type="entry name" value="PDZ"/>
</dbReference>
<dbReference type="InterPro" id="IPR029414">
    <property type="entry name" value="Tricorn_PDZ"/>
</dbReference>
<evidence type="ECO:0000256" key="3">
    <source>
        <dbReference type="ARBA" id="ARBA00022490"/>
    </source>
</evidence>
<dbReference type="InterPro" id="IPR028204">
    <property type="entry name" value="Tricorn_C1"/>
</dbReference>
<dbReference type="SUPFAM" id="SSF82171">
    <property type="entry name" value="DPP6 N-terminal domain-like"/>
    <property type="match status" value="1"/>
</dbReference>
<feature type="region of interest" description="Disordered" evidence="10">
    <location>
        <begin position="553"/>
        <end position="577"/>
    </location>
</feature>
<reference evidence="13 14" key="1">
    <citation type="submission" date="2019-08" db="EMBL/GenBank/DDBJ databases">
        <title>In-depth cultivation of the pig gut microbiome towards novel bacterial diversity and tailored functional studies.</title>
        <authorList>
            <person name="Wylensek D."/>
            <person name="Hitch T.C.A."/>
            <person name="Clavel T."/>
        </authorList>
    </citation>
    <scope>NUCLEOTIDE SEQUENCE [LARGE SCALE GENOMIC DNA]</scope>
    <source>
        <strain evidence="13 14">Oil-RF-744-WCA-WT-10</strain>
    </source>
</reference>
<keyword evidence="6 7" id="KW-0720">Serine protease</keyword>
<dbReference type="PIRSF" id="PIRSF036421">
    <property type="entry name" value="Tricorn_protease"/>
    <property type="match status" value="1"/>
</dbReference>
<evidence type="ECO:0000256" key="5">
    <source>
        <dbReference type="ARBA" id="ARBA00022801"/>
    </source>
</evidence>
<dbReference type="Pfam" id="PF26549">
    <property type="entry name" value="Tricorn_N"/>
    <property type="match status" value="1"/>
</dbReference>
<feature type="chain" id="PRO_5026767710" description="Tricorn protease homolog" evidence="11">
    <location>
        <begin position="23"/>
        <end position="1089"/>
    </location>
</feature>
<dbReference type="InterPro" id="IPR029045">
    <property type="entry name" value="ClpP/crotonase-like_dom_sf"/>
</dbReference>
<proteinExistence type="inferred from homology"/>
<dbReference type="Gene3D" id="2.120.10.60">
    <property type="entry name" value="Tricorn protease N-terminal domain"/>
    <property type="match status" value="1"/>
</dbReference>
<dbReference type="InterPro" id="IPR012393">
    <property type="entry name" value="Tricorn_protease"/>
</dbReference>
<evidence type="ECO:0000256" key="6">
    <source>
        <dbReference type="ARBA" id="ARBA00022825"/>
    </source>
</evidence>